<gene>
    <name evidence="3" type="ORF">PECAL_2P22180</name>
</gene>
<feature type="region of interest" description="Disordered" evidence="2">
    <location>
        <begin position="127"/>
        <end position="146"/>
    </location>
</feature>
<keyword evidence="4" id="KW-1185">Reference proteome</keyword>
<name>A0A8J2SCA3_9STRA</name>
<feature type="compositionally biased region" description="Basic residues" evidence="2">
    <location>
        <begin position="1"/>
        <end position="18"/>
    </location>
</feature>
<feature type="compositionally biased region" description="Basic and acidic residues" evidence="2">
    <location>
        <begin position="127"/>
        <end position="137"/>
    </location>
</feature>
<feature type="region of interest" description="Disordered" evidence="2">
    <location>
        <begin position="1"/>
        <end position="21"/>
    </location>
</feature>
<feature type="region of interest" description="Disordered" evidence="2">
    <location>
        <begin position="216"/>
        <end position="235"/>
    </location>
</feature>
<keyword evidence="1" id="KW-0175">Coiled coil</keyword>
<organism evidence="3 4">
    <name type="scientific">Pelagomonas calceolata</name>
    <dbReference type="NCBI Taxonomy" id="35677"/>
    <lineage>
        <taxon>Eukaryota</taxon>
        <taxon>Sar</taxon>
        <taxon>Stramenopiles</taxon>
        <taxon>Ochrophyta</taxon>
        <taxon>Pelagophyceae</taxon>
        <taxon>Pelagomonadales</taxon>
        <taxon>Pelagomonadaceae</taxon>
        <taxon>Pelagomonas</taxon>
    </lineage>
</organism>
<feature type="compositionally biased region" description="Basic residues" evidence="2">
    <location>
        <begin position="407"/>
        <end position="416"/>
    </location>
</feature>
<evidence type="ECO:0000256" key="2">
    <source>
        <dbReference type="SAM" id="MobiDB-lite"/>
    </source>
</evidence>
<proteinExistence type="predicted"/>
<feature type="region of interest" description="Disordered" evidence="2">
    <location>
        <begin position="397"/>
        <end position="427"/>
    </location>
</feature>
<dbReference type="Proteomes" id="UP000789595">
    <property type="component" value="Unassembled WGS sequence"/>
</dbReference>
<feature type="coiled-coil region" evidence="1">
    <location>
        <begin position="23"/>
        <end position="50"/>
    </location>
</feature>
<reference evidence="3" key="1">
    <citation type="submission" date="2021-11" db="EMBL/GenBank/DDBJ databases">
        <authorList>
            <consortium name="Genoscope - CEA"/>
            <person name="William W."/>
        </authorList>
    </citation>
    <scope>NUCLEOTIDE SEQUENCE</scope>
</reference>
<accession>A0A8J2SCA3</accession>
<evidence type="ECO:0000256" key="1">
    <source>
        <dbReference type="SAM" id="Coils"/>
    </source>
</evidence>
<dbReference type="AlphaFoldDB" id="A0A8J2SCA3"/>
<evidence type="ECO:0000313" key="4">
    <source>
        <dbReference type="Proteomes" id="UP000789595"/>
    </source>
</evidence>
<sequence>MPKKKKGKKGKKEKKKTPHQLQVEALTRACDEAERVYRDTRDLNARLSRENEERRLTLAEKRALADEQAELFECSERQDARERKQQASSLKHEKTLLQAQVEQLRLQRERRTELYLENETLEGDLDRAREEARKAQEAADNEALDQERLLQNVETDAENAFREELSQRVDKHFKTAYHNLNAVAKAKYRRTEVLREELAFQHEGIVAVSRKIAEDSQRKSEVKHEVKSLEKSDHDKAIQTTLEKRKRDQALKDADRLNQQLTELRSESEGFERESAEALSVVPPPPPGSDALHHLENVLREREAELCDLERRAATWEKRASAARACAVDIRNGSRRAGPPQNYDDAAASLDAGDGAHATLDARLWRGCHERWSSADADLTAAPETLDVASVSTLPTLSKSVGERTRKTQRRPRPRAPRVQPAQISRRAPASLGFAQIKAFRSIARFERVRAATDLELG</sequence>
<dbReference type="EMBL" id="CAKKNE010000002">
    <property type="protein sequence ID" value="CAH0369110.1"/>
    <property type="molecule type" value="Genomic_DNA"/>
</dbReference>
<protein>
    <submittedName>
        <fullName evidence="3">Uncharacterized protein</fullName>
    </submittedName>
</protein>
<comment type="caution">
    <text evidence="3">The sequence shown here is derived from an EMBL/GenBank/DDBJ whole genome shotgun (WGS) entry which is preliminary data.</text>
</comment>
<evidence type="ECO:0000313" key="3">
    <source>
        <dbReference type="EMBL" id="CAH0369110.1"/>
    </source>
</evidence>